<organism evidence="1 2">
    <name type="scientific">Ditylenchus dipsaci</name>
    <dbReference type="NCBI Taxonomy" id="166011"/>
    <lineage>
        <taxon>Eukaryota</taxon>
        <taxon>Metazoa</taxon>
        <taxon>Ecdysozoa</taxon>
        <taxon>Nematoda</taxon>
        <taxon>Chromadorea</taxon>
        <taxon>Rhabditida</taxon>
        <taxon>Tylenchina</taxon>
        <taxon>Tylenchomorpha</taxon>
        <taxon>Sphaerularioidea</taxon>
        <taxon>Anguinidae</taxon>
        <taxon>Anguininae</taxon>
        <taxon>Ditylenchus</taxon>
    </lineage>
</organism>
<keyword evidence="1" id="KW-1185">Reference proteome</keyword>
<evidence type="ECO:0000313" key="2">
    <source>
        <dbReference type="WBParaSite" id="jg7596"/>
    </source>
</evidence>
<accession>A0A915EK50</accession>
<sequence>MSNHCAEHVLYNVDQKLFSYCSRRCCSRPVKHFEESENVDKIITAQQTSIFPSSKQPTKMVKKPSLTTLTNIQQPRRHDMHMGGIFGDQALGNADHLNDVDDVEGDVSLASVAKDFGIDGRELTDMLEGLPVDESLDHNDIDDDNDTFMGDGRAEDDVSGMALGHSWADVEQFLLSEGYHGDSPQPMMSAGLSAAELPSSGAGAYEPLIYHEMR</sequence>
<name>A0A915EK50_9BILA</name>
<evidence type="ECO:0000313" key="1">
    <source>
        <dbReference type="Proteomes" id="UP000887574"/>
    </source>
</evidence>
<dbReference type="Proteomes" id="UP000887574">
    <property type="component" value="Unplaced"/>
</dbReference>
<proteinExistence type="predicted"/>
<reference evidence="2" key="1">
    <citation type="submission" date="2022-11" db="UniProtKB">
        <authorList>
            <consortium name="WormBaseParasite"/>
        </authorList>
    </citation>
    <scope>IDENTIFICATION</scope>
</reference>
<protein>
    <submittedName>
        <fullName evidence="2">Uncharacterized protein</fullName>
    </submittedName>
</protein>
<dbReference type="WBParaSite" id="jg7596">
    <property type="protein sequence ID" value="jg7596"/>
    <property type="gene ID" value="jg7596"/>
</dbReference>
<dbReference type="AlphaFoldDB" id="A0A915EK50"/>